<keyword evidence="3" id="KW-1185">Reference proteome</keyword>
<reference evidence="3" key="1">
    <citation type="submission" date="2023-08" db="EMBL/GenBank/DDBJ databases">
        <title>Rhodospirillaceae gen. nov., a novel taxon isolated from the Yangtze River Yuezi River estuary sludge.</title>
        <authorList>
            <person name="Ruan L."/>
        </authorList>
    </citation>
    <scope>NUCLEOTIDE SEQUENCE [LARGE SCALE GENOMIC DNA]</scope>
    <source>
        <strain evidence="3">R-7</strain>
    </source>
</reference>
<evidence type="ECO:0000313" key="2">
    <source>
        <dbReference type="EMBL" id="MDQ7246101.1"/>
    </source>
</evidence>
<name>A0ABU0YGE5_9PROT</name>
<dbReference type="EMBL" id="JAUYVI010000001">
    <property type="protein sequence ID" value="MDQ7246101.1"/>
    <property type="molecule type" value="Genomic_DNA"/>
</dbReference>
<organism evidence="2 3">
    <name type="scientific">Dongia sedimenti</name>
    <dbReference type="NCBI Taxonomy" id="3064282"/>
    <lineage>
        <taxon>Bacteria</taxon>
        <taxon>Pseudomonadati</taxon>
        <taxon>Pseudomonadota</taxon>
        <taxon>Alphaproteobacteria</taxon>
        <taxon>Rhodospirillales</taxon>
        <taxon>Dongiaceae</taxon>
        <taxon>Dongia</taxon>
    </lineage>
</organism>
<gene>
    <name evidence="2" type="ORF">Q8A70_00415</name>
</gene>
<evidence type="ECO:0000256" key="1">
    <source>
        <dbReference type="SAM" id="SignalP"/>
    </source>
</evidence>
<keyword evidence="1" id="KW-0732">Signal</keyword>
<dbReference type="Proteomes" id="UP001230156">
    <property type="component" value="Unassembled WGS sequence"/>
</dbReference>
<evidence type="ECO:0000313" key="3">
    <source>
        <dbReference type="Proteomes" id="UP001230156"/>
    </source>
</evidence>
<feature type="chain" id="PRO_5045960126" description="Argininosuccinate lyase" evidence="1">
    <location>
        <begin position="29"/>
        <end position="127"/>
    </location>
</feature>
<comment type="caution">
    <text evidence="2">The sequence shown here is derived from an EMBL/GenBank/DDBJ whole genome shotgun (WGS) entry which is preliminary data.</text>
</comment>
<accession>A0ABU0YGE5</accession>
<evidence type="ECO:0008006" key="4">
    <source>
        <dbReference type="Google" id="ProtNLM"/>
    </source>
</evidence>
<dbReference type="RefSeq" id="WP_379953470.1">
    <property type="nucleotide sequence ID" value="NZ_JAUYVI010000001.1"/>
</dbReference>
<sequence length="127" mass="13488">MTTSFIARTTLAVAAFGALALAGTAALAGDQDFALLNATGYEIGELYVAPAQSSDWQEDVLGQDVLSDGQQANIKFSRDEDTCAWDLKVVYSEDNSSAEWSNVNLCELSAVTIKYDADSGETSAYGQ</sequence>
<proteinExistence type="predicted"/>
<protein>
    <recommendedName>
        <fullName evidence="4">Argininosuccinate lyase</fullName>
    </recommendedName>
</protein>
<feature type="signal peptide" evidence="1">
    <location>
        <begin position="1"/>
        <end position="28"/>
    </location>
</feature>